<comment type="subcellular location">
    <subcellularLocation>
        <location evidence="1">Mitochondrion outer membrane</location>
        <topology evidence="1">Multi-pass membrane protein</topology>
    </subcellularLocation>
</comment>
<evidence type="ECO:0000256" key="2">
    <source>
        <dbReference type="ARBA" id="ARBA00006375"/>
    </source>
</evidence>
<dbReference type="SUPFAM" id="SSF103506">
    <property type="entry name" value="Mitochondrial carrier"/>
    <property type="match status" value="1"/>
</dbReference>
<keyword evidence="12" id="KW-1185">Reference proteome</keyword>
<proteinExistence type="inferred from homology"/>
<keyword evidence="6" id="KW-1133">Transmembrane helix</keyword>
<name>A0A4E0R0H8_FASHE</name>
<dbReference type="AlphaFoldDB" id="A0A4E0R0H8"/>
<dbReference type="Gene3D" id="1.50.40.10">
    <property type="entry name" value="Mitochondrial carrier domain"/>
    <property type="match status" value="1"/>
</dbReference>
<evidence type="ECO:0000256" key="10">
    <source>
        <dbReference type="RuleBase" id="RU000488"/>
    </source>
</evidence>
<keyword evidence="7" id="KW-0496">Mitochondrion</keyword>
<evidence type="ECO:0000256" key="3">
    <source>
        <dbReference type="ARBA" id="ARBA00022692"/>
    </source>
</evidence>
<dbReference type="EMBL" id="JXXN02003638">
    <property type="protein sequence ID" value="THD21339.1"/>
    <property type="molecule type" value="Genomic_DNA"/>
</dbReference>
<evidence type="ECO:0000256" key="6">
    <source>
        <dbReference type="ARBA" id="ARBA00022989"/>
    </source>
</evidence>
<keyword evidence="10" id="KW-0813">Transport</keyword>
<comment type="similarity">
    <text evidence="2 10">Belongs to the mitochondrial carrier (TC 2.A.29) family.</text>
</comment>
<organism evidence="11 12">
    <name type="scientific">Fasciola hepatica</name>
    <name type="common">Liver fluke</name>
    <dbReference type="NCBI Taxonomy" id="6192"/>
    <lineage>
        <taxon>Eukaryota</taxon>
        <taxon>Metazoa</taxon>
        <taxon>Spiralia</taxon>
        <taxon>Lophotrochozoa</taxon>
        <taxon>Platyhelminthes</taxon>
        <taxon>Trematoda</taxon>
        <taxon>Digenea</taxon>
        <taxon>Plagiorchiida</taxon>
        <taxon>Echinostomata</taxon>
        <taxon>Echinostomatoidea</taxon>
        <taxon>Fasciolidae</taxon>
        <taxon>Fasciola</taxon>
    </lineage>
</organism>
<evidence type="ECO:0000256" key="7">
    <source>
        <dbReference type="ARBA" id="ARBA00023128"/>
    </source>
</evidence>
<dbReference type="GO" id="GO:0005741">
    <property type="term" value="C:mitochondrial outer membrane"/>
    <property type="evidence" value="ECO:0007669"/>
    <property type="project" value="UniProtKB-SubCell"/>
</dbReference>
<evidence type="ECO:0000313" key="11">
    <source>
        <dbReference type="EMBL" id="THD21339.1"/>
    </source>
</evidence>
<reference evidence="11" key="1">
    <citation type="submission" date="2019-03" db="EMBL/GenBank/DDBJ databases">
        <title>Improved annotation for the trematode Fasciola hepatica.</title>
        <authorList>
            <person name="Choi Y.-J."/>
            <person name="Martin J."/>
            <person name="Mitreva M."/>
        </authorList>
    </citation>
    <scope>NUCLEOTIDE SEQUENCE [LARGE SCALE GENOMIC DNA]</scope>
</reference>
<evidence type="ECO:0000256" key="4">
    <source>
        <dbReference type="ARBA" id="ARBA00022737"/>
    </source>
</evidence>
<comment type="caution">
    <text evidence="11">The sequence shown here is derived from an EMBL/GenBank/DDBJ whole genome shotgun (WGS) entry which is preliminary data.</text>
</comment>
<dbReference type="Pfam" id="PF00153">
    <property type="entry name" value="Mito_carr"/>
    <property type="match status" value="1"/>
</dbReference>
<evidence type="ECO:0000256" key="9">
    <source>
        <dbReference type="PROSITE-ProRule" id="PRU00282"/>
    </source>
</evidence>
<dbReference type="PANTHER" id="PTHR10780:SF18">
    <property type="entry name" value="LD43650P"/>
    <property type="match status" value="1"/>
</dbReference>
<dbReference type="PROSITE" id="PS50920">
    <property type="entry name" value="SOLCAR"/>
    <property type="match status" value="1"/>
</dbReference>
<evidence type="ECO:0000256" key="8">
    <source>
        <dbReference type="ARBA" id="ARBA00023136"/>
    </source>
</evidence>
<dbReference type="InterPro" id="IPR018108">
    <property type="entry name" value="MCP_transmembrane"/>
</dbReference>
<evidence type="ECO:0000313" key="12">
    <source>
        <dbReference type="Proteomes" id="UP000230066"/>
    </source>
</evidence>
<keyword evidence="3 9" id="KW-0812">Transmembrane</keyword>
<sequence>MQILPYDVSRCVTLLFMMNKFIMLDDIEDDASDELPRVEDSATFGFEVYVLRQIANPFRLSWVLIRLGHEPFVPVKFYSPLALLGWHTPILVYPNVFQYVYYTIRELGLWRVISTGVFASACMDFISQIFHRVSRYRSIVWDQWLKNPQGMKAAYTDLAIDTRTHKRIEPFQVETQMGDAQPVLFLTMLFEATSIRAWEVLITHPFYVVMVRQVAALIGGEQQYNWFPVAVRSVYRETGLLGFFQGLVPRLASEVITTVVYYSICRILRRWIFGRNKKRAGAVNIIQVLTFFALRNYVYSLELAGCIMTVRGSKLAGAAEANSFSGWRDCERFLVRSGQSNRGWFPFLRSHIQPKDLPD</sequence>
<keyword evidence="5" id="KW-1000">Mitochondrion outer membrane</keyword>
<evidence type="ECO:0000256" key="1">
    <source>
        <dbReference type="ARBA" id="ARBA00004374"/>
    </source>
</evidence>
<protein>
    <submittedName>
        <fullName evidence="11">Mitochondrial carrier 2</fullName>
    </submittedName>
</protein>
<dbReference type="PANTHER" id="PTHR10780">
    <property type="entry name" value="MITOCHONDRIAL CARRIER HOMOLOG"/>
    <property type="match status" value="1"/>
</dbReference>
<keyword evidence="8 9" id="KW-0472">Membrane</keyword>
<accession>A0A4E0R0H8</accession>
<feature type="repeat" description="Solcar" evidence="9">
    <location>
        <begin position="183"/>
        <end position="271"/>
    </location>
</feature>
<dbReference type="Proteomes" id="UP000230066">
    <property type="component" value="Unassembled WGS sequence"/>
</dbReference>
<gene>
    <name evidence="11" type="ORF">D915_007801</name>
</gene>
<evidence type="ECO:0000256" key="5">
    <source>
        <dbReference type="ARBA" id="ARBA00022787"/>
    </source>
</evidence>
<dbReference type="InterPro" id="IPR023395">
    <property type="entry name" value="MCP_dom_sf"/>
</dbReference>
<keyword evidence="4" id="KW-0677">Repeat</keyword>